<keyword evidence="7" id="KW-1185">Reference proteome</keyword>
<keyword evidence="2 3" id="KW-0560">Oxidoreductase</keyword>
<evidence type="ECO:0000259" key="5">
    <source>
        <dbReference type="Pfam" id="PF00171"/>
    </source>
</evidence>
<accession>A0A084U4E8</accession>
<dbReference type="Gene3D" id="3.40.309.10">
    <property type="entry name" value="Aldehyde Dehydrogenase, Chain A, domain 2"/>
    <property type="match status" value="1"/>
</dbReference>
<feature type="domain" description="Aldehyde dehydrogenase" evidence="5">
    <location>
        <begin position="16"/>
        <end position="414"/>
    </location>
</feature>
<dbReference type="AlphaFoldDB" id="A0A084U4E8"/>
<dbReference type="PANTHER" id="PTHR43570:SF16">
    <property type="entry name" value="ALDEHYDE DEHYDROGENASE TYPE III, ISOFORM Q"/>
    <property type="match status" value="1"/>
</dbReference>
<dbReference type="InterPro" id="IPR012394">
    <property type="entry name" value="Aldehyde_DH_NAD(P)"/>
</dbReference>
<feature type="active site" evidence="4">
    <location>
        <position position="197"/>
    </location>
</feature>
<evidence type="ECO:0000256" key="1">
    <source>
        <dbReference type="ARBA" id="ARBA00009986"/>
    </source>
</evidence>
<protein>
    <recommendedName>
        <fullName evidence="3">Aldehyde dehydrogenase</fullName>
    </recommendedName>
</protein>
<sequence length="451" mass="51984">MKMQSKINYSKSISDLTKLKESILKYENHLYEALKKDLNKSEKESFLSEVSEVINEIDYFLKHIKKWSLPIKVKSTYQTMGTKSFILRKPKGNVLIISPFNYPFNLAFIPMVGALATNNKICLKSSPNTPNINKVISEIIKVTFDEQTVRYIDDKDINSYDDLYKMGFDLVFFTGSTKVGMIVAKKCVENNIEFITELGGKCPCVVNDVINDSIYERITWAKFMNAGQTCVSINHIFYKSTITDFIDKLKLEINKQYPNCLQNKNIPKIINQKEYDRLKDILNKYKNNIVFGGNFDDQNMLIEPTIIKVDSINPMIETEEIFGPIIFVYAYDEKFEQIINYINKIDNSPLAAYIYTGHESLANKFVSVINAGGYCINDSISHILNHNLPFGGVKTSGFGRYHGKYSFEAFTYEKPVMINNAKKNNKIKFFNNEIDYNKTKKLIAFVKKYKD</sequence>
<proteinExistence type="inferred from homology"/>
<dbReference type="GO" id="GO:0005737">
    <property type="term" value="C:cytoplasm"/>
    <property type="evidence" value="ECO:0007669"/>
    <property type="project" value="TreeGrafter"/>
</dbReference>
<dbReference type="EMBL" id="AWQU01000058">
    <property type="protein sequence ID" value="KFB07834.1"/>
    <property type="molecule type" value="Genomic_DNA"/>
</dbReference>
<dbReference type="PANTHER" id="PTHR43570">
    <property type="entry name" value="ALDEHYDE DEHYDROGENASE"/>
    <property type="match status" value="1"/>
</dbReference>
<reference evidence="6 7" key="1">
    <citation type="journal article" date="2014" name="PLoS ONE">
        <title>Reduction of Hydrogen Peroxide Accumulation and Toxicity by a Catalase from Mycoplasma iowae.</title>
        <authorList>
            <person name="Pritchard R.E."/>
            <person name="Prassinos A.J."/>
            <person name="Osborne J.D."/>
            <person name="Raviv Z."/>
            <person name="Balish M.F."/>
        </authorList>
    </citation>
    <scope>NUCLEOTIDE SEQUENCE [LARGE SCALE GENOMIC DNA]</scope>
    <source>
        <strain evidence="6 7">DK-CPA</strain>
    </source>
</reference>
<gene>
    <name evidence="6" type="ORF">P271_696</name>
</gene>
<evidence type="ECO:0000313" key="7">
    <source>
        <dbReference type="Proteomes" id="UP000028523"/>
    </source>
</evidence>
<dbReference type="PIRSF" id="PIRSF036492">
    <property type="entry name" value="ALDH"/>
    <property type="match status" value="1"/>
</dbReference>
<evidence type="ECO:0000256" key="4">
    <source>
        <dbReference type="PIRSR" id="PIRSR036492-1"/>
    </source>
</evidence>
<dbReference type="Gene3D" id="3.40.605.10">
    <property type="entry name" value="Aldehyde Dehydrogenase, Chain A, domain 1"/>
    <property type="match status" value="1"/>
</dbReference>
<dbReference type="InterPro" id="IPR016161">
    <property type="entry name" value="Ald_DH/histidinol_DH"/>
</dbReference>
<comment type="similarity">
    <text evidence="1 3">Belongs to the aldehyde dehydrogenase family.</text>
</comment>
<dbReference type="Pfam" id="PF00171">
    <property type="entry name" value="Aldedh"/>
    <property type="match status" value="1"/>
</dbReference>
<dbReference type="GO" id="GO:0006081">
    <property type="term" value="P:aldehyde metabolic process"/>
    <property type="evidence" value="ECO:0007669"/>
    <property type="project" value="InterPro"/>
</dbReference>
<dbReference type="RefSeq" id="WP_051790216.1">
    <property type="nucleotide sequence ID" value="NZ_AWQU01000058.1"/>
</dbReference>
<organism evidence="6 7">
    <name type="scientific">Malacoplasma iowae DK-CPA</name>
    <dbReference type="NCBI Taxonomy" id="1394179"/>
    <lineage>
        <taxon>Bacteria</taxon>
        <taxon>Bacillati</taxon>
        <taxon>Mycoplasmatota</taxon>
        <taxon>Mycoplasmoidales</taxon>
        <taxon>Mycoplasmoidaceae</taxon>
        <taxon>Malacoplasma</taxon>
    </lineage>
</organism>
<dbReference type="SUPFAM" id="SSF53720">
    <property type="entry name" value="ALDH-like"/>
    <property type="match status" value="1"/>
</dbReference>
<dbReference type="InterPro" id="IPR016162">
    <property type="entry name" value="Ald_DH_N"/>
</dbReference>
<dbReference type="Proteomes" id="UP000028523">
    <property type="component" value="Unassembled WGS sequence"/>
</dbReference>
<name>A0A084U4E8_MALIO</name>
<dbReference type="InterPro" id="IPR015590">
    <property type="entry name" value="Aldehyde_DH_dom"/>
</dbReference>
<dbReference type="InterPro" id="IPR016163">
    <property type="entry name" value="Ald_DH_C"/>
</dbReference>
<dbReference type="GO" id="GO:0004029">
    <property type="term" value="F:aldehyde dehydrogenase (NAD+) activity"/>
    <property type="evidence" value="ECO:0007669"/>
    <property type="project" value="TreeGrafter"/>
</dbReference>
<evidence type="ECO:0000256" key="3">
    <source>
        <dbReference type="PIRNR" id="PIRNR036492"/>
    </source>
</evidence>
<feature type="active site" evidence="4">
    <location>
        <position position="230"/>
    </location>
</feature>
<evidence type="ECO:0000256" key="2">
    <source>
        <dbReference type="ARBA" id="ARBA00023002"/>
    </source>
</evidence>
<evidence type="ECO:0000313" key="6">
    <source>
        <dbReference type="EMBL" id="KFB07834.1"/>
    </source>
</evidence>
<comment type="caution">
    <text evidence="6">The sequence shown here is derived from an EMBL/GenBank/DDBJ whole genome shotgun (WGS) entry which is preliminary data.</text>
</comment>